<dbReference type="AlphaFoldDB" id="A0A8J7AY84"/>
<accession>A0A8J7AY84</accession>
<dbReference type="Proteomes" id="UP000636505">
    <property type="component" value="Unassembled WGS sequence"/>
</dbReference>
<dbReference type="RefSeq" id="WP_193911306.1">
    <property type="nucleotide sequence ID" value="NZ_JADEXG010000072.1"/>
</dbReference>
<name>A0A8J7AY84_9CYAN</name>
<reference evidence="1" key="1">
    <citation type="submission" date="2020-10" db="EMBL/GenBank/DDBJ databases">
        <authorList>
            <person name="Castelo-Branco R."/>
            <person name="Eusebio N."/>
            <person name="Adriana R."/>
            <person name="Vieira A."/>
            <person name="Brugerolle De Fraissinette N."/>
            <person name="Rezende De Castro R."/>
            <person name="Schneider M.P."/>
            <person name="Vasconcelos V."/>
            <person name="Leao P.N."/>
        </authorList>
    </citation>
    <scope>NUCLEOTIDE SEQUENCE</scope>
    <source>
        <strain evidence="1">LEGE 07310</strain>
    </source>
</reference>
<evidence type="ECO:0000313" key="2">
    <source>
        <dbReference type="Proteomes" id="UP000636505"/>
    </source>
</evidence>
<keyword evidence="2" id="KW-1185">Reference proteome</keyword>
<proteinExistence type="predicted"/>
<comment type="caution">
    <text evidence="1">The sequence shown here is derived from an EMBL/GenBank/DDBJ whole genome shotgun (WGS) entry which is preliminary data.</text>
</comment>
<dbReference type="EMBL" id="JADEXG010000072">
    <property type="protein sequence ID" value="MBE9079893.1"/>
    <property type="molecule type" value="Genomic_DNA"/>
</dbReference>
<organism evidence="1 2">
    <name type="scientific">Vasconcelosia minhoensis LEGE 07310</name>
    <dbReference type="NCBI Taxonomy" id="915328"/>
    <lineage>
        <taxon>Bacteria</taxon>
        <taxon>Bacillati</taxon>
        <taxon>Cyanobacteriota</taxon>
        <taxon>Cyanophyceae</taxon>
        <taxon>Nodosilineales</taxon>
        <taxon>Cymatolegaceae</taxon>
        <taxon>Vasconcelosia</taxon>
        <taxon>Vasconcelosia minhoensis</taxon>
    </lineage>
</organism>
<evidence type="ECO:0000313" key="1">
    <source>
        <dbReference type="EMBL" id="MBE9079893.1"/>
    </source>
</evidence>
<sequence length="49" mass="5518">MKAVSLFNSALIYLMEAAGRIFSPTDDSYPNTGVQPYSGDPWSEWLDLY</sequence>
<gene>
    <name evidence="1" type="ORF">IQ241_21805</name>
</gene>
<protein>
    <submittedName>
        <fullName evidence="1">Uncharacterized protein</fullName>
    </submittedName>
</protein>